<dbReference type="EMBL" id="CAADFM010000007">
    <property type="protein sequence ID" value="VFK07104.1"/>
    <property type="molecule type" value="Genomic_DNA"/>
</dbReference>
<dbReference type="HAMAP" id="MF_00009">
    <property type="entry name" value="Endoribonucl_YbeY"/>
    <property type="match status" value="1"/>
</dbReference>
<evidence type="ECO:0000313" key="9">
    <source>
        <dbReference type="EMBL" id="VFK07104.1"/>
    </source>
</evidence>
<dbReference type="InterPro" id="IPR023091">
    <property type="entry name" value="MetalPrtase_cat_dom_sf_prd"/>
</dbReference>
<organism evidence="9">
    <name type="scientific">Candidatus Kentrum sp. LPFa</name>
    <dbReference type="NCBI Taxonomy" id="2126335"/>
    <lineage>
        <taxon>Bacteria</taxon>
        <taxon>Pseudomonadati</taxon>
        <taxon>Pseudomonadota</taxon>
        <taxon>Gammaproteobacteria</taxon>
        <taxon>Candidatus Kentrum</taxon>
    </lineage>
</organism>
<dbReference type="SUPFAM" id="SSF55486">
    <property type="entry name" value="Metalloproteases ('zincins'), catalytic domain"/>
    <property type="match status" value="1"/>
</dbReference>
<comment type="function">
    <text evidence="8">Single strand-specific metallo-endoribonuclease involved in late-stage 70S ribosome quality control and in maturation of the 3' terminus of the 16S rRNA.</text>
</comment>
<feature type="binding site" evidence="8">
    <location>
        <position position="158"/>
    </location>
    <ligand>
        <name>Zn(2+)</name>
        <dbReference type="ChEBI" id="CHEBI:29105"/>
        <note>catalytic</note>
    </ligand>
</feature>
<feature type="binding site" evidence="8">
    <location>
        <position position="168"/>
    </location>
    <ligand>
        <name>Zn(2+)</name>
        <dbReference type="ChEBI" id="CHEBI:29105"/>
        <note>catalytic</note>
    </ligand>
</feature>
<dbReference type="GO" id="GO:0004222">
    <property type="term" value="F:metalloendopeptidase activity"/>
    <property type="evidence" value="ECO:0007669"/>
    <property type="project" value="InterPro"/>
</dbReference>
<evidence type="ECO:0000256" key="1">
    <source>
        <dbReference type="ARBA" id="ARBA00010875"/>
    </source>
</evidence>
<keyword evidence="3 8" id="KW-0540">Nuclease</keyword>
<keyword evidence="8" id="KW-0963">Cytoplasm</keyword>
<comment type="subcellular location">
    <subcellularLocation>
        <location evidence="8">Cytoplasm</location>
    </subcellularLocation>
</comment>
<dbReference type="GO" id="GO:0004521">
    <property type="term" value="F:RNA endonuclease activity"/>
    <property type="evidence" value="ECO:0007669"/>
    <property type="project" value="UniProtKB-UniRule"/>
</dbReference>
<dbReference type="GO" id="GO:0008270">
    <property type="term" value="F:zinc ion binding"/>
    <property type="evidence" value="ECO:0007669"/>
    <property type="project" value="UniProtKB-UniRule"/>
</dbReference>
<dbReference type="Gene3D" id="3.40.390.30">
    <property type="entry name" value="Metalloproteases ('zincins'), catalytic domain"/>
    <property type="match status" value="1"/>
</dbReference>
<evidence type="ECO:0000256" key="5">
    <source>
        <dbReference type="ARBA" id="ARBA00022759"/>
    </source>
</evidence>
<evidence type="ECO:0000256" key="2">
    <source>
        <dbReference type="ARBA" id="ARBA00022517"/>
    </source>
</evidence>
<reference evidence="9" key="1">
    <citation type="submission" date="2019-02" db="EMBL/GenBank/DDBJ databases">
        <authorList>
            <person name="Gruber-Vodicka R. H."/>
            <person name="Seah K. B. B."/>
        </authorList>
    </citation>
    <scope>NUCLEOTIDE SEQUENCE</scope>
    <source>
        <strain evidence="9">BECK_S312</strain>
    </source>
</reference>
<keyword evidence="7 8" id="KW-0862">Zinc</keyword>
<dbReference type="AlphaFoldDB" id="A0A450VQP7"/>
<evidence type="ECO:0000256" key="4">
    <source>
        <dbReference type="ARBA" id="ARBA00022723"/>
    </source>
</evidence>
<dbReference type="PANTHER" id="PTHR46986">
    <property type="entry name" value="ENDORIBONUCLEASE YBEY, CHLOROPLASTIC"/>
    <property type="match status" value="1"/>
</dbReference>
<name>A0A450VQP7_9GAMM</name>
<evidence type="ECO:0000256" key="3">
    <source>
        <dbReference type="ARBA" id="ARBA00022722"/>
    </source>
</evidence>
<feature type="binding site" evidence="8">
    <location>
        <position position="162"/>
    </location>
    <ligand>
        <name>Zn(2+)</name>
        <dbReference type="ChEBI" id="CHEBI:29105"/>
        <note>catalytic</note>
    </ligand>
</feature>
<keyword evidence="5 8" id="KW-0255">Endonuclease</keyword>
<evidence type="ECO:0000256" key="8">
    <source>
        <dbReference type="HAMAP-Rule" id="MF_00009"/>
    </source>
</evidence>
<proteinExistence type="inferred from homology"/>
<dbReference type="Pfam" id="PF02130">
    <property type="entry name" value="YbeY"/>
    <property type="match status" value="1"/>
</dbReference>
<comment type="similarity">
    <text evidence="1 8">Belongs to the endoribonuclease YbeY family.</text>
</comment>
<dbReference type="InterPro" id="IPR020549">
    <property type="entry name" value="YbeY_CS"/>
</dbReference>
<dbReference type="NCBIfam" id="TIGR00043">
    <property type="entry name" value="rRNA maturation RNase YbeY"/>
    <property type="match status" value="1"/>
</dbReference>
<accession>A0A450VQP7</accession>
<keyword evidence="4 8" id="KW-0479">Metal-binding</keyword>
<dbReference type="PANTHER" id="PTHR46986:SF1">
    <property type="entry name" value="ENDORIBONUCLEASE YBEY, CHLOROPLASTIC"/>
    <property type="match status" value="1"/>
</dbReference>
<comment type="cofactor">
    <cofactor evidence="8">
        <name>Zn(2+)</name>
        <dbReference type="ChEBI" id="CHEBI:29105"/>
    </cofactor>
    <text evidence="8">Binds 1 zinc ion.</text>
</comment>
<dbReference type="GO" id="GO:0006364">
    <property type="term" value="P:rRNA processing"/>
    <property type="evidence" value="ECO:0007669"/>
    <property type="project" value="UniProtKB-UniRule"/>
</dbReference>
<sequence length="198" mass="22243">MKATVDVQYASTHNPLPRQEDIQAWVDATFAFIAELCDASNEDQRKNGYLGARKIKVPRKPAQAPKPIPFQFGREALACSEAELTVRIVDEDEGIALNKKYRGQEMATNVLSFPCVLPTVLDLNLLGDIVICAPVVKKEIILQRNRPYNAHWAHMVVHGVLHLLGYDHQSAIEARYMESMETAVLTHLGFSDPYRNLC</sequence>
<evidence type="ECO:0000256" key="7">
    <source>
        <dbReference type="ARBA" id="ARBA00022833"/>
    </source>
</evidence>
<protein>
    <recommendedName>
        <fullName evidence="8">Endoribonuclease YbeY</fullName>
        <ecNumber evidence="8">3.1.-.-</ecNumber>
    </recommendedName>
</protein>
<dbReference type="PROSITE" id="PS01306">
    <property type="entry name" value="UPF0054"/>
    <property type="match status" value="1"/>
</dbReference>
<dbReference type="InterPro" id="IPR002036">
    <property type="entry name" value="YbeY"/>
</dbReference>
<gene>
    <name evidence="8" type="primary">ybeY</name>
    <name evidence="9" type="ORF">BECKLPF1236A_GA0070988_1000713</name>
</gene>
<keyword evidence="2 8" id="KW-0690">Ribosome biogenesis</keyword>
<evidence type="ECO:0000256" key="6">
    <source>
        <dbReference type="ARBA" id="ARBA00022801"/>
    </source>
</evidence>
<keyword evidence="6 8" id="KW-0378">Hydrolase</keyword>
<keyword evidence="8" id="KW-0698">rRNA processing</keyword>
<dbReference type="GO" id="GO:0005737">
    <property type="term" value="C:cytoplasm"/>
    <property type="evidence" value="ECO:0007669"/>
    <property type="project" value="UniProtKB-SubCell"/>
</dbReference>
<dbReference type="EC" id="3.1.-.-" evidence="8"/>